<evidence type="ECO:0000256" key="1">
    <source>
        <dbReference type="ARBA" id="ARBA00022723"/>
    </source>
</evidence>
<evidence type="ECO:0000313" key="9">
    <source>
        <dbReference type="Proteomes" id="UP000230556"/>
    </source>
</evidence>
<protein>
    <submittedName>
        <fullName evidence="8">Recombination protein RecR</fullName>
    </submittedName>
</protein>
<dbReference type="GO" id="GO:0008270">
    <property type="term" value="F:zinc ion binding"/>
    <property type="evidence" value="ECO:0007669"/>
    <property type="project" value="UniProtKB-KW"/>
</dbReference>
<evidence type="ECO:0000256" key="5">
    <source>
        <dbReference type="ARBA" id="ARBA00023172"/>
    </source>
</evidence>
<keyword evidence="2" id="KW-0227">DNA damage</keyword>
<keyword evidence="5" id="KW-0233">DNA recombination</keyword>
<keyword evidence="6" id="KW-0234">DNA repair</keyword>
<dbReference type="InterPro" id="IPR006171">
    <property type="entry name" value="TOPRIM_dom"/>
</dbReference>
<feature type="non-terminal residue" evidence="8">
    <location>
        <position position="46"/>
    </location>
</feature>
<dbReference type="InterPro" id="IPR023627">
    <property type="entry name" value="Rcmb_RecR"/>
</dbReference>
<feature type="domain" description="Toprim" evidence="7">
    <location>
        <begin position="1"/>
        <end position="46"/>
    </location>
</feature>
<reference evidence="9" key="1">
    <citation type="submission" date="2017-09" db="EMBL/GenBank/DDBJ databases">
        <title>Depth-based differentiation of microbial function through sediment-hosted aquifers and enrichment of novel symbionts in the deep terrestrial subsurface.</title>
        <authorList>
            <person name="Probst A.J."/>
            <person name="Ladd B."/>
            <person name="Jarett J.K."/>
            <person name="Geller-Mcgrath D.E."/>
            <person name="Sieber C.M.K."/>
            <person name="Emerson J.B."/>
            <person name="Anantharaman K."/>
            <person name="Thomas B.C."/>
            <person name="Malmstrom R."/>
            <person name="Stieglmeier M."/>
            <person name="Klingl A."/>
            <person name="Woyke T."/>
            <person name="Ryan C.M."/>
            <person name="Banfield J.F."/>
        </authorList>
    </citation>
    <scope>NUCLEOTIDE SEQUENCE [LARGE SCALE GENOMIC DNA]</scope>
</reference>
<accession>A0A2M7FQL9</accession>
<dbReference type="Pfam" id="PF13662">
    <property type="entry name" value="Toprim_4"/>
    <property type="match status" value="1"/>
</dbReference>
<dbReference type="Gene3D" id="3.40.1360.10">
    <property type="match status" value="1"/>
</dbReference>
<name>A0A2M7FQL9_9BACT</name>
<dbReference type="EMBL" id="PFFO01000075">
    <property type="protein sequence ID" value="PIW08037.1"/>
    <property type="molecule type" value="Genomic_DNA"/>
</dbReference>
<feature type="non-terminal residue" evidence="8">
    <location>
        <position position="1"/>
    </location>
</feature>
<organism evidence="8 9">
    <name type="scientific">Candidatus Collierbacteria bacterium CG17_big_fil_post_rev_8_21_14_2_50_45_7</name>
    <dbReference type="NCBI Taxonomy" id="1974536"/>
    <lineage>
        <taxon>Bacteria</taxon>
        <taxon>Candidatus Collieribacteriota</taxon>
    </lineage>
</organism>
<dbReference type="AlphaFoldDB" id="A0A2M7FQL9"/>
<keyword evidence="3" id="KW-0863">Zinc-finger</keyword>
<comment type="caution">
    <text evidence="8">The sequence shown here is derived from an EMBL/GenBank/DDBJ whole genome shotgun (WGS) entry which is preliminary data.</text>
</comment>
<keyword evidence="4" id="KW-0862">Zinc</keyword>
<dbReference type="PROSITE" id="PS50880">
    <property type="entry name" value="TOPRIM"/>
    <property type="match status" value="1"/>
</dbReference>
<dbReference type="PANTHER" id="PTHR30446:SF0">
    <property type="entry name" value="RECOMBINATION PROTEIN RECR"/>
    <property type="match status" value="1"/>
</dbReference>
<gene>
    <name evidence="8" type="ORF">COW38_01610</name>
</gene>
<dbReference type="SUPFAM" id="SSF111304">
    <property type="entry name" value="Recombination protein RecR"/>
    <property type="match status" value="1"/>
</dbReference>
<evidence type="ECO:0000259" key="7">
    <source>
        <dbReference type="PROSITE" id="PS50880"/>
    </source>
</evidence>
<proteinExistence type="predicted"/>
<keyword evidence="1" id="KW-0479">Metal-binding</keyword>
<evidence type="ECO:0000256" key="6">
    <source>
        <dbReference type="ARBA" id="ARBA00023204"/>
    </source>
</evidence>
<dbReference type="InterPro" id="IPR000093">
    <property type="entry name" value="DNA_Rcmb_RecR"/>
</dbReference>
<sequence length="46" mass="4953">IALEKAGSYSGVYHVLHGSISPLNNVGPDELYIDTLVLRVKKGQIS</sequence>
<dbReference type="PANTHER" id="PTHR30446">
    <property type="entry name" value="RECOMBINATION PROTEIN RECR"/>
    <property type="match status" value="1"/>
</dbReference>
<evidence type="ECO:0000313" key="8">
    <source>
        <dbReference type="EMBL" id="PIW08037.1"/>
    </source>
</evidence>
<evidence type="ECO:0000256" key="2">
    <source>
        <dbReference type="ARBA" id="ARBA00022763"/>
    </source>
</evidence>
<evidence type="ECO:0000256" key="3">
    <source>
        <dbReference type="ARBA" id="ARBA00022771"/>
    </source>
</evidence>
<evidence type="ECO:0000256" key="4">
    <source>
        <dbReference type="ARBA" id="ARBA00022833"/>
    </source>
</evidence>
<dbReference type="Proteomes" id="UP000230556">
    <property type="component" value="Unassembled WGS sequence"/>
</dbReference>
<dbReference type="GO" id="GO:0006310">
    <property type="term" value="P:DNA recombination"/>
    <property type="evidence" value="ECO:0007669"/>
    <property type="project" value="UniProtKB-KW"/>
</dbReference>
<dbReference type="GO" id="GO:0003677">
    <property type="term" value="F:DNA binding"/>
    <property type="evidence" value="ECO:0007669"/>
    <property type="project" value="InterPro"/>
</dbReference>
<dbReference type="GO" id="GO:0006281">
    <property type="term" value="P:DNA repair"/>
    <property type="evidence" value="ECO:0007669"/>
    <property type="project" value="UniProtKB-KW"/>
</dbReference>